<dbReference type="Proteomes" id="UP000630353">
    <property type="component" value="Unassembled WGS sequence"/>
</dbReference>
<keyword evidence="7" id="KW-1185">Reference proteome</keyword>
<accession>A0A918XMZ2</accession>
<sequence length="232" mass="24493">MFQSIARTLGQLGDPRLRGVLAIAVAATLGLILALAIAVGAGIDALQATGIDWLDGTLSVTGAIVTVVLAFLFFPGMVQVISGLFADSVAEAVEARHYPGLGAARHQTIGEILADSLQFAAVSIGLNLLVLPLYLLLPGLNLLLFYGLNGYLLGREYAEMVALRRYDRSGVKAFRKQNQGALFTAGVAIAVLTTIPVLNLATPVLATAFALHEFERLRHRGVPGGEIRATPH</sequence>
<comment type="subcellular location">
    <subcellularLocation>
        <location evidence="1">Membrane</location>
        <topology evidence="1">Multi-pass membrane protein</topology>
    </subcellularLocation>
</comment>
<comment type="caution">
    <text evidence="6">The sequence shown here is derived from an EMBL/GenBank/DDBJ whole genome shotgun (WGS) entry which is preliminary data.</text>
</comment>
<dbReference type="InterPro" id="IPR059112">
    <property type="entry name" value="CysZ/EI24"/>
</dbReference>
<dbReference type="AlphaFoldDB" id="A0A918XMZ2"/>
<keyword evidence="3 5" id="KW-1133">Transmembrane helix</keyword>
<evidence type="ECO:0000256" key="2">
    <source>
        <dbReference type="ARBA" id="ARBA00022692"/>
    </source>
</evidence>
<dbReference type="EMBL" id="BMZS01000001">
    <property type="protein sequence ID" value="GHD39841.1"/>
    <property type="molecule type" value="Genomic_DNA"/>
</dbReference>
<reference evidence="6" key="2">
    <citation type="submission" date="2020-09" db="EMBL/GenBank/DDBJ databases">
        <authorList>
            <person name="Sun Q."/>
            <person name="Kim S."/>
        </authorList>
    </citation>
    <scope>NUCLEOTIDE SEQUENCE</scope>
    <source>
        <strain evidence="6">KCTC 42651</strain>
    </source>
</reference>
<evidence type="ECO:0000256" key="4">
    <source>
        <dbReference type="ARBA" id="ARBA00023136"/>
    </source>
</evidence>
<reference evidence="6" key="1">
    <citation type="journal article" date="2014" name="Int. J. Syst. Evol. Microbiol.">
        <title>Complete genome sequence of Corynebacterium casei LMG S-19264T (=DSM 44701T), isolated from a smear-ripened cheese.</title>
        <authorList>
            <consortium name="US DOE Joint Genome Institute (JGI-PGF)"/>
            <person name="Walter F."/>
            <person name="Albersmeier A."/>
            <person name="Kalinowski J."/>
            <person name="Ruckert C."/>
        </authorList>
    </citation>
    <scope>NUCLEOTIDE SEQUENCE</scope>
    <source>
        <strain evidence="6">KCTC 42651</strain>
    </source>
</reference>
<feature type="transmembrane region" description="Helical" evidence="5">
    <location>
        <begin position="181"/>
        <end position="211"/>
    </location>
</feature>
<protein>
    <recommendedName>
        <fullName evidence="8">Cysteine biosynthesis protein CysZ</fullName>
    </recommendedName>
</protein>
<evidence type="ECO:0008006" key="8">
    <source>
        <dbReference type="Google" id="ProtNLM"/>
    </source>
</evidence>
<dbReference type="Pfam" id="PF07264">
    <property type="entry name" value="EI24"/>
    <property type="match status" value="1"/>
</dbReference>
<evidence type="ECO:0000313" key="6">
    <source>
        <dbReference type="EMBL" id="GHD39841.1"/>
    </source>
</evidence>
<evidence type="ECO:0000256" key="1">
    <source>
        <dbReference type="ARBA" id="ARBA00004141"/>
    </source>
</evidence>
<dbReference type="RefSeq" id="WP_189987076.1">
    <property type="nucleotide sequence ID" value="NZ_BMZS01000001.1"/>
</dbReference>
<evidence type="ECO:0000313" key="7">
    <source>
        <dbReference type="Proteomes" id="UP000630353"/>
    </source>
</evidence>
<keyword evidence="2 5" id="KW-0812">Transmembrane</keyword>
<organism evidence="6 7">
    <name type="scientific">Thalassobaculum fulvum</name>
    <dbReference type="NCBI Taxonomy" id="1633335"/>
    <lineage>
        <taxon>Bacteria</taxon>
        <taxon>Pseudomonadati</taxon>
        <taxon>Pseudomonadota</taxon>
        <taxon>Alphaproteobacteria</taxon>
        <taxon>Rhodospirillales</taxon>
        <taxon>Thalassobaculaceae</taxon>
        <taxon>Thalassobaculum</taxon>
    </lineage>
</organism>
<evidence type="ECO:0000256" key="5">
    <source>
        <dbReference type="SAM" id="Phobius"/>
    </source>
</evidence>
<gene>
    <name evidence="6" type="ORF">GCM10017083_02390</name>
</gene>
<feature type="transmembrane region" description="Helical" evidence="5">
    <location>
        <begin position="20"/>
        <end position="43"/>
    </location>
</feature>
<name>A0A918XMZ2_9PROT</name>
<feature type="transmembrane region" description="Helical" evidence="5">
    <location>
        <begin position="63"/>
        <end position="86"/>
    </location>
</feature>
<keyword evidence="4 5" id="KW-0472">Membrane</keyword>
<evidence type="ECO:0000256" key="3">
    <source>
        <dbReference type="ARBA" id="ARBA00022989"/>
    </source>
</evidence>
<feature type="transmembrane region" description="Helical" evidence="5">
    <location>
        <begin position="126"/>
        <end position="148"/>
    </location>
</feature>
<proteinExistence type="predicted"/>